<keyword evidence="6" id="KW-0677">Repeat</keyword>
<evidence type="ECO:0000256" key="7">
    <source>
        <dbReference type="ARBA" id="ARBA00022837"/>
    </source>
</evidence>
<dbReference type="InterPro" id="IPR050525">
    <property type="entry name" value="ECM_Assembly_Org"/>
</dbReference>
<dbReference type="GeneTree" id="ENSGT00940000161282"/>
<evidence type="ECO:0000256" key="6">
    <source>
        <dbReference type="ARBA" id="ARBA00022737"/>
    </source>
</evidence>
<feature type="transmembrane region" description="Helical" evidence="15">
    <location>
        <begin position="12"/>
        <end position="31"/>
    </location>
</feature>
<keyword evidence="9 15" id="KW-1133">Transmembrane helix</keyword>
<dbReference type="GO" id="GO:0046872">
    <property type="term" value="F:metal ion binding"/>
    <property type="evidence" value="ECO:0007669"/>
    <property type="project" value="UniProtKB-KW"/>
</dbReference>
<evidence type="ECO:0000256" key="9">
    <source>
        <dbReference type="ARBA" id="ARBA00022989"/>
    </source>
</evidence>
<dbReference type="InterPro" id="IPR036465">
    <property type="entry name" value="vWFA_dom_sf"/>
</dbReference>
<comment type="subcellular location">
    <subcellularLocation>
        <location evidence="1">Membrane</location>
        <topology evidence="1">Single-pass type I membrane protein</topology>
    </subcellularLocation>
</comment>
<keyword evidence="11 15" id="KW-0472">Membrane</keyword>
<dbReference type="GO" id="GO:0007229">
    <property type="term" value="P:integrin-mediated signaling pathway"/>
    <property type="evidence" value="ECO:0007669"/>
    <property type="project" value="UniProtKB-KW"/>
</dbReference>
<dbReference type="SMART" id="SM00327">
    <property type="entry name" value="VWA"/>
    <property type="match status" value="1"/>
</dbReference>
<evidence type="ECO:0000256" key="3">
    <source>
        <dbReference type="ARBA" id="ARBA00022692"/>
    </source>
</evidence>
<dbReference type="PANTHER" id="PTHR24020">
    <property type="entry name" value="COLLAGEN ALPHA"/>
    <property type="match status" value="1"/>
</dbReference>
<proteinExistence type="inferred from homology"/>
<evidence type="ECO:0000256" key="10">
    <source>
        <dbReference type="ARBA" id="ARBA00023037"/>
    </source>
</evidence>
<protein>
    <recommendedName>
        <fullName evidence="16">VWFA domain-containing protein</fullName>
    </recommendedName>
</protein>
<keyword evidence="10" id="KW-0401">Integrin</keyword>
<dbReference type="SUPFAM" id="SSF53300">
    <property type="entry name" value="vWA-like"/>
    <property type="match status" value="1"/>
</dbReference>
<feature type="domain" description="VWFA" evidence="16">
    <location>
        <begin position="173"/>
        <end position="312"/>
    </location>
</feature>
<evidence type="ECO:0000256" key="8">
    <source>
        <dbReference type="ARBA" id="ARBA00022889"/>
    </source>
</evidence>
<dbReference type="PANTHER" id="PTHR24020:SF87">
    <property type="entry name" value="COLLAGEN ALPHA-1(VI) CHAIN-LIKE"/>
    <property type="match status" value="1"/>
</dbReference>
<evidence type="ECO:0000259" key="16">
    <source>
        <dbReference type="PROSITE" id="PS50234"/>
    </source>
</evidence>
<dbReference type="PROSITE" id="PS50234">
    <property type="entry name" value="VWFA"/>
    <property type="match status" value="1"/>
</dbReference>
<feature type="transmembrane region" description="Helical" evidence="15">
    <location>
        <begin position="51"/>
        <end position="71"/>
    </location>
</feature>
<dbReference type="InterPro" id="IPR002035">
    <property type="entry name" value="VWF_A"/>
</dbReference>
<dbReference type="Ensembl" id="ENSSVLT00005027357.1">
    <property type="protein sequence ID" value="ENSSVLP00005024606.1"/>
    <property type="gene ID" value="ENSSVLG00005019391.1"/>
</dbReference>
<reference evidence="17" key="1">
    <citation type="submission" date="2025-08" db="UniProtKB">
        <authorList>
            <consortium name="Ensembl"/>
        </authorList>
    </citation>
    <scope>IDENTIFICATION</scope>
</reference>
<dbReference type="AlphaFoldDB" id="A0A8D2DH13"/>
<keyword evidence="14" id="KW-0325">Glycoprotein</keyword>
<dbReference type="Proteomes" id="UP000694564">
    <property type="component" value="Chromosome 18"/>
</dbReference>
<dbReference type="OrthoDB" id="5317514at2759"/>
<dbReference type="PRINTS" id="PR00453">
    <property type="entry name" value="VWFADOMAIN"/>
</dbReference>
<keyword evidence="18" id="KW-1185">Reference proteome</keyword>
<dbReference type="GO" id="GO:0007155">
    <property type="term" value="P:cell adhesion"/>
    <property type="evidence" value="ECO:0007669"/>
    <property type="project" value="UniProtKB-KW"/>
</dbReference>
<evidence type="ECO:0000313" key="18">
    <source>
        <dbReference type="Proteomes" id="UP000694564"/>
    </source>
</evidence>
<keyword evidence="12" id="KW-1015">Disulfide bond</keyword>
<evidence type="ECO:0000313" key="17">
    <source>
        <dbReference type="Ensembl" id="ENSSVLP00005024606.1"/>
    </source>
</evidence>
<dbReference type="SUPFAM" id="SSF69318">
    <property type="entry name" value="Integrin alpha N-terminal domain"/>
    <property type="match status" value="1"/>
</dbReference>
<keyword evidence="3 15" id="KW-0812">Transmembrane</keyword>
<evidence type="ECO:0000256" key="13">
    <source>
        <dbReference type="ARBA" id="ARBA00023170"/>
    </source>
</evidence>
<evidence type="ECO:0000256" key="11">
    <source>
        <dbReference type="ARBA" id="ARBA00023136"/>
    </source>
</evidence>
<sequence length="337" mass="37566">MPSEFRVILRPFPLILHIFPFLPVLIILPIYGNSRIHVRAPTFSLGGGGTLPSFFIYQSFLYSYLFARVVVGAPKEIRADNQTGGLYQCDFSTLKCEPIRFQVPLEAVNMSLGLSLVTATNPSRLLACGPTVHQTCKENTYVNGFCFLFGSNLLQQPQRFPEALRECPQQESDIAFLIDGSGSINPNDFQKMKDFVSTVMDKFKKSKTLFSLMQYSDDFQTHFTFSYFKKNPNPRSLVNPITQLLGTTHTATGIRKVVRELFQSAYGARENAVKILVVITDGEKYRDPLNYEDVIPEADRAGVIRYVIGVGNVCRPPPLPPSLPPSLPSSLPPSTGD</sequence>
<reference evidence="17" key="2">
    <citation type="submission" date="2025-09" db="UniProtKB">
        <authorList>
            <consortium name="Ensembl"/>
        </authorList>
    </citation>
    <scope>IDENTIFICATION</scope>
</reference>
<organism evidence="17 18">
    <name type="scientific">Sciurus vulgaris</name>
    <name type="common">Eurasian red squirrel</name>
    <dbReference type="NCBI Taxonomy" id="55149"/>
    <lineage>
        <taxon>Eukaryota</taxon>
        <taxon>Metazoa</taxon>
        <taxon>Chordata</taxon>
        <taxon>Craniata</taxon>
        <taxon>Vertebrata</taxon>
        <taxon>Euteleostomi</taxon>
        <taxon>Mammalia</taxon>
        <taxon>Eutheria</taxon>
        <taxon>Euarchontoglires</taxon>
        <taxon>Glires</taxon>
        <taxon>Rodentia</taxon>
        <taxon>Sciuromorpha</taxon>
        <taxon>Sciuridae</taxon>
        <taxon>Sciurinae</taxon>
        <taxon>Sciurini</taxon>
        <taxon>Sciurus</taxon>
    </lineage>
</organism>
<dbReference type="GO" id="GO:0016020">
    <property type="term" value="C:membrane"/>
    <property type="evidence" value="ECO:0007669"/>
    <property type="project" value="UniProtKB-SubCell"/>
</dbReference>
<name>A0A8D2DH13_SCIVU</name>
<evidence type="ECO:0000256" key="14">
    <source>
        <dbReference type="ARBA" id="ARBA00023180"/>
    </source>
</evidence>
<keyword evidence="5" id="KW-0732">Signal</keyword>
<evidence type="ECO:0000256" key="1">
    <source>
        <dbReference type="ARBA" id="ARBA00004479"/>
    </source>
</evidence>
<keyword evidence="13" id="KW-0675">Receptor</keyword>
<keyword evidence="8" id="KW-0130">Cell adhesion</keyword>
<evidence type="ECO:0000256" key="12">
    <source>
        <dbReference type="ARBA" id="ARBA00023157"/>
    </source>
</evidence>
<keyword evidence="4" id="KW-0479">Metal-binding</keyword>
<evidence type="ECO:0000256" key="4">
    <source>
        <dbReference type="ARBA" id="ARBA00022723"/>
    </source>
</evidence>
<keyword evidence="7" id="KW-0106">Calcium</keyword>
<evidence type="ECO:0000256" key="2">
    <source>
        <dbReference type="ARBA" id="ARBA00008054"/>
    </source>
</evidence>
<dbReference type="FunFam" id="3.40.50.410:FF:000067">
    <property type="entry name" value="Integrin alpha M"/>
    <property type="match status" value="1"/>
</dbReference>
<dbReference type="Pfam" id="PF00092">
    <property type="entry name" value="VWA"/>
    <property type="match status" value="1"/>
</dbReference>
<dbReference type="Gene3D" id="3.40.50.410">
    <property type="entry name" value="von Willebrand factor, type A domain"/>
    <property type="match status" value="1"/>
</dbReference>
<comment type="similarity">
    <text evidence="2">Belongs to the integrin alpha chain family.</text>
</comment>
<accession>A0A8D2DH13</accession>
<evidence type="ECO:0000256" key="5">
    <source>
        <dbReference type="ARBA" id="ARBA00022729"/>
    </source>
</evidence>
<dbReference type="InterPro" id="IPR028994">
    <property type="entry name" value="Integrin_alpha_N"/>
</dbReference>
<evidence type="ECO:0000256" key="15">
    <source>
        <dbReference type="SAM" id="Phobius"/>
    </source>
</evidence>